<proteinExistence type="predicted"/>
<dbReference type="GO" id="GO:0015740">
    <property type="term" value="P:C4-dicarboxylate transport"/>
    <property type="evidence" value="ECO:0007669"/>
    <property type="project" value="TreeGrafter"/>
</dbReference>
<keyword evidence="7 8" id="KW-0472">Membrane</keyword>
<evidence type="ECO:0000256" key="2">
    <source>
        <dbReference type="ARBA" id="ARBA00022448"/>
    </source>
</evidence>
<dbReference type="Pfam" id="PF04290">
    <property type="entry name" value="DctQ"/>
    <property type="match status" value="1"/>
</dbReference>
<dbReference type="GO" id="GO:0022857">
    <property type="term" value="F:transmembrane transporter activity"/>
    <property type="evidence" value="ECO:0007669"/>
    <property type="project" value="TreeGrafter"/>
</dbReference>
<comment type="caution">
    <text evidence="10">The sequence shown here is derived from an EMBL/GenBank/DDBJ whole genome shotgun (WGS) entry which is preliminary data.</text>
</comment>
<evidence type="ECO:0000256" key="4">
    <source>
        <dbReference type="ARBA" id="ARBA00022519"/>
    </source>
</evidence>
<accession>A0A645BQQ5</accession>
<feature type="transmembrane region" description="Helical" evidence="8">
    <location>
        <begin position="50"/>
        <end position="68"/>
    </location>
</feature>
<keyword evidence="5 8" id="KW-0812">Transmembrane</keyword>
<feature type="transmembrane region" description="Helical" evidence="8">
    <location>
        <begin position="126"/>
        <end position="146"/>
    </location>
</feature>
<keyword evidence="4" id="KW-0997">Cell inner membrane</keyword>
<name>A0A645BQQ5_9ZZZZ</name>
<evidence type="ECO:0000256" key="8">
    <source>
        <dbReference type="SAM" id="Phobius"/>
    </source>
</evidence>
<evidence type="ECO:0000259" key="9">
    <source>
        <dbReference type="Pfam" id="PF04290"/>
    </source>
</evidence>
<dbReference type="AlphaFoldDB" id="A0A645BQQ5"/>
<dbReference type="PANTHER" id="PTHR35011:SF2">
    <property type="entry name" value="2,3-DIKETO-L-GULONATE TRAP TRANSPORTER SMALL PERMEASE PROTEIN YIAM"/>
    <property type="match status" value="1"/>
</dbReference>
<dbReference type="InterPro" id="IPR055348">
    <property type="entry name" value="DctQ"/>
</dbReference>
<keyword evidence="2" id="KW-0813">Transport</keyword>
<sequence length="172" mass="19083">MNVYKKIMDVVATVEKLVLCVGLAFITVITFANVVVRKMTDSQFAWTEEMVINLFVLLVMLGCALCARDGSLISLSLIFDLLKNRGKKIFVSIITVANIAFYLVLMKTGFDKVAVQLANGKRTFSLGWPEWVFTIFLPIGCVFLILHTIEFFVDVMNNNAACVKTGDEGGNV</sequence>
<feature type="domain" description="Tripartite ATP-independent periplasmic transporters DctQ component" evidence="9">
    <location>
        <begin position="26"/>
        <end position="155"/>
    </location>
</feature>
<feature type="transmembrane region" description="Helical" evidence="8">
    <location>
        <begin position="89"/>
        <end position="106"/>
    </location>
</feature>
<dbReference type="InterPro" id="IPR007387">
    <property type="entry name" value="TRAP_DctQ"/>
</dbReference>
<comment type="subcellular location">
    <subcellularLocation>
        <location evidence="1">Cell inner membrane</location>
        <topology evidence="1">Multi-pass membrane protein</topology>
    </subcellularLocation>
</comment>
<dbReference type="EMBL" id="VSSQ01021881">
    <property type="protein sequence ID" value="MPM67770.1"/>
    <property type="molecule type" value="Genomic_DNA"/>
</dbReference>
<evidence type="ECO:0000256" key="1">
    <source>
        <dbReference type="ARBA" id="ARBA00004429"/>
    </source>
</evidence>
<keyword evidence="6 8" id="KW-1133">Transmembrane helix</keyword>
<evidence type="ECO:0000256" key="6">
    <source>
        <dbReference type="ARBA" id="ARBA00022989"/>
    </source>
</evidence>
<evidence type="ECO:0000313" key="10">
    <source>
        <dbReference type="EMBL" id="MPM67770.1"/>
    </source>
</evidence>
<reference evidence="10" key="1">
    <citation type="submission" date="2019-08" db="EMBL/GenBank/DDBJ databases">
        <authorList>
            <person name="Kucharzyk K."/>
            <person name="Murdoch R.W."/>
            <person name="Higgins S."/>
            <person name="Loffler F."/>
        </authorList>
    </citation>
    <scope>NUCLEOTIDE SEQUENCE</scope>
</reference>
<organism evidence="10">
    <name type="scientific">bioreactor metagenome</name>
    <dbReference type="NCBI Taxonomy" id="1076179"/>
    <lineage>
        <taxon>unclassified sequences</taxon>
        <taxon>metagenomes</taxon>
        <taxon>ecological metagenomes</taxon>
    </lineage>
</organism>
<feature type="transmembrane region" description="Helical" evidence="8">
    <location>
        <begin position="12"/>
        <end position="35"/>
    </location>
</feature>
<protein>
    <recommendedName>
        <fullName evidence="9">Tripartite ATP-independent periplasmic transporters DctQ component domain-containing protein</fullName>
    </recommendedName>
</protein>
<evidence type="ECO:0000256" key="5">
    <source>
        <dbReference type="ARBA" id="ARBA00022692"/>
    </source>
</evidence>
<keyword evidence="3" id="KW-1003">Cell membrane</keyword>
<gene>
    <name evidence="10" type="ORF">SDC9_114694</name>
</gene>
<evidence type="ECO:0000256" key="3">
    <source>
        <dbReference type="ARBA" id="ARBA00022475"/>
    </source>
</evidence>
<dbReference type="PANTHER" id="PTHR35011">
    <property type="entry name" value="2,3-DIKETO-L-GULONATE TRAP TRANSPORTER SMALL PERMEASE PROTEIN YIAM"/>
    <property type="match status" value="1"/>
</dbReference>
<dbReference type="GO" id="GO:0005886">
    <property type="term" value="C:plasma membrane"/>
    <property type="evidence" value="ECO:0007669"/>
    <property type="project" value="UniProtKB-SubCell"/>
</dbReference>
<evidence type="ECO:0000256" key="7">
    <source>
        <dbReference type="ARBA" id="ARBA00023136"/>
    </source>
</evidence>